<sequence>MTTTTDGCWVQFYDGENESGGTLRFDGPINVADMNDYIFSTGEKGGDEPDSLVMGSRAWIQVFTKDDYGGSQAFFYPNQKIDSLDDYGVGGKIDSFKLFDSQPSWFPPPSTVNWAVESSNSVVSSLSINNFFRTALGSALMLVPTVGGALKTLLYGLWPDPRTNKEQAWACFQNYISQVVGTIYQQIITTGLSDKLSGLYNLTVAYADATPERRQSTFAALLADLQVQEPFFVNLSSARNTLSFFLPFGSLMLITLREQILFYQDIYGVPLDPDERQKLVNALQAKIDAYQSAVNTARSQLLSQRAAMVTLLDESSITSDMWIPIDTYSGWRGTQEFGTGAKNRAQYAANQHSEAETNALAYSLDQNIAQTQLWSWMNPDNTTPIQAPSIIYLDGPYGSYQSSTAFSAVAGAGSSITRVVVMAGSLIDSLEVFIDGVSTGRNGGSGGAPNTLELASGETIVRANGYSSGLLNELGFTSSSGQSFLAGSLNGTNGTTGTFTSEAPSGTANGRLVGMSGYSDNGTSSSSNLKVLTFHWYCTLPLPEKPEQGIGTTEGVGQPARTKVA</sequence>
<keyword evidence="5" id="KW-0749">Sporulation</keyword>
<accession>A0A084SEW1</accession>
<organism evidence="9 10">
    <name type="scientific">Archangium violaceum Cb vi76</name>
    <dbReference type="NCBI Taxonomy" id="1406225"/>
    <lineage>
        <taxon>Bacteria</taxon>
        <taxon>Pseudomonadati</taxon>
        <taxon>Myxococcota</taxon>
        <taxon>Myxococcia</taxon>
        <taxon>Myxococcales</taxon>
        <taxon>Cystobacterineae</taxon>
        <taxon>Archangiaceae</taxon>
        <taxon>Archangium</taxon>
    </lineage>
</organism>
<dbReference type="InterPro" id="IPR036404">
    <property type="entry name" value="Jacalin-like_lectin_dom_sf"/>
</dbReference>
<evidence type="ECO:0000313" key="9">
    <source>
        <dbReference type="EMBL" id="KFA86996.1"/>
    </source>
</evidence>
<dbReference type="Gene3D" id="1.20.190.10">
    <property type="entry name" value="Pesticidal crystal protein, N-terminal domain"/>
    <property type="match status" value="1"/>
</dbReference>
<comment type="similarity">
    <text evidence="1">Belongs to the delta endotoxin family.</text>
</comment>
<keyword evidence="6" id="KW-0843">Virulence</keyword>
<evidence type="ECO:0000256" key="7">
    <source>
        <dbReference type="SAM" id="MobiDB-lite"/>
    </source>
</evidence>
<comment type="caution">
    <text evidence="9">The sequence shown here is derived from an EMBL/GenBank/DDBJ whole genome shotgun (WGS) entry which is preliminary data.</text>
</comment>
<name>A0A084SEW1_9BACT</name>
<evidence type="ECO:0000259" key="8">
    <source>
        <dbReference type="Pfam" id="PF01419"/>
    </source>
</evidence>
<dbReference type="InterPro" id="IPR036716">
    <property type="entry name" value="Pest_crys_N_sf"/>
</dbReference>
<dbReference type="Gene3D" id="2.100.10.30">
    <property type="entry name" value="Jacalin-like lectin domain"/>
    <property type="match status" value="1"/>
</dbReference>
<keyword evidence="4" id="KW-0430">Lectin</keyword>
<dbReference type="Pfam" id="PF01419">
    <property type="entry name" value="Jacalin"/>
    <property type="match status" value="1"/>
</dbReference>
<feature type="region of interest" description="Disordered" evidence="7">
    <location>
        <begin position="546"/>
        <end position="565"/>
    </location>
</feature>
<dbReference type="SUPFAM" id="SSF56849">
    <property type="entry name" value="delta-Endotoxin (insectocide), N-terminal domain"/>
    <property type="match status" value="1"/>
</dbReference>
<evidence type="ECO:0000256" key="3">
    <source>
        <dbReference type="ARBA" id="ARBA00022729"/>
    </source>
</evidence>
<evidence type="ECO:0000313" key="10">
    <source>
        <dbReference type="Proteomes" id="UP000028547"/>
    </source>
</evidence>
<keyword evidence="2" id="KW-0800">Toxin</keyword>
<dbReference type="SUPFAM" id="SSF51101">
    <property type="entry name" value="Mannose-binding lectins"/>
    <property type="match status" value="1"/>
</dbReference>
<dbReference type="InterPro" id="IPR052321">
    <property type="entry name" value="PolyBind_ProtTraffic"/>
</dbReference>
<dbReference type="RefSeq" id="WP_043413868.1">
    <property type="nucleotide sequence ID" value="NZ_JPMI01000408.1"/>
</dbReference>
<evidence type="ECO:0000256" key="5">
    <source>
        <dbReference type="ARBA" id="ARBA00022969"/>
    </source>
</evidence>
<evidence type="ECO:0000256" key="2">
    <source>
        <dbReference type="ARBA" id="ARBA00022656"/>
    </source>
</evidence>
<evidence type="ECO:0000256" key="6">
    <source>
        <dbReference type="ARBA" id="ARBA00023026"/>
    </source>
</evidence>
<dbReference type="GO" id="GO:0030246">
    <property type="term" value="F:carbohydrate binding"/>
    <property type="evidence" value="ECO:0007669"/>
    <property type="project" value="UniProtKB-KW"/>
</dbReference>
<dbReference type="GO" id="GO:0030435">
    <property type="term" value="P:sporulation resulting in formation of a cellular spore"/>
    <property type="evidence" value="ECO:0007669"/>
    <property type="project" value="UniProtKB-KW"/>
</dbReference>
<dbReference type="Proteomes" id="UP000028547">
    <property type="component" value="Unassembled WGS sequence"/>
</dbReference>
<dbReference type="AlphaFoldDB" id="A0A084SEW1"/>
<proteinExistence type="inferred from homology"/>
<dbReference type="InterPro" id="IPR001229">
    <property type="entry name" value="Jacalin-like_lectin_dom"/>
</dbReference>
<dbReference type="Gene3D" id="2.60.20.10">
    <property type="entry name" value="Crystallins"/>
    <property type="match status" value="1"/>
</dbReference>
<feature type="domain" description="Jacalin-type lectin" evidence="8">
    <location>
        <begin position="396"/>
        <end position="521"/>
    </location>
</feature>
<dbReference type="PANTHER" id="PTHR33589">
    <property type="entry name" value="OS11G0524900 PROTEIN"/>
    <property type="match status" value="1"/>
</dbReference>
<dbReference type="GO" id="GO:0090729">
    <property type="term" value="F:toxin activity"/>
    <property type="evidence" value="ECO:0007669"/>
    <property type="project" value="UniProtKB-KW"/>
</dbReference>
<protein>
    <recommendedName>
        <fullName evidence="8">Jacalin-type lectin domain-containing protein</fullName>
    </recommendedName>
</protein>
<gene>
    <name evidence="9" type="ORF">Q664_50755</name>
</gene>
<dbReference type="PANTHER" id="PTHR33589:SF3">
    <property type="entry name" value="ZYMOGEN GRANULE MEMBRANE PROTEIN 16-LIKE"/>
    <property type="match status" value="1"/>
</dbReference>
<keyword evidence="3" id="KW-0732">Signal</keyword>
<reference evidence="9 10" key="1">
    <citation type="submission" date="2014-07" db="EMBL/GenBank/DDBJ databases">
        <title>Draft Genome Sequence of Gephyronic Acid Producer, Cystobacter violaceus Strain Cb vi76.</title>
        <authorList>
            <person name="Stevens D.C."/>
            <person name="Young J."/>
            <person name="Carmichael R."/>
            <person name="Tan J."/>
            <person name="Taylor R.E."/>
        </authorList>
    </citation>
    <scope>NUCLEOTIDE SEQUENCE [LARGE SCALE GENOMIC DNA]</scope>
    <source>
        <strain evidence="9 10">Cb vi76</strain>
    </source>
</reference>
<dbReference type="EMBL" id="JPMI01000408">
    <property type="protein sequence ID" value="KFA86996.1"/>
    <property type="molecule type" value="Genomic_DNA"/>
</dbReference>
<evidence type="ECO:0000256" key="4">
    <source>
        <dbReference type="ARBA" id="ARBA00022734"/>
    </source>
</evidence>
<evidence type="ECO:0000256" key="1">
    <source>
        <dbReference type="ARBA" id="ARBA00007819"/>
    </source>
</evidence>